<sequence>MSYLESRFLRERKLPDKNQHFITASNHGLQFSNCSDAFQPHPQYILLTMSQSIVQEQSNLKVAHLETIDFAKLLAHEEHEVAKLMSACTTAGFFYVNLQGQSSRGLLEDEDSMYKAMEEFFDQPLDTKMQDDRGTHKHGYKPAGVFAGVKAHTRDNYETLKVARDEIGANSPLLPSTVKKHPRLFDDFISKSHLVTMTIMHSLSNALGANPANRLEQHHRDHADSNTTLVLLRYPKNLSSTCVGHNQHTDIGSLTLLFSKQWGLQLVNPETEEWEWVAPRPGHAIINVGDSLRFLTDKRLASCMHRVVPTPETATQNRYSIAYFLRPENDIEYKDPEGKPISAKEWHDNKYKTFAESHEKQAMNSILMGGMDRLAKTAPAGITYATPSAYAASPFDASSAAPATP</sequence>
<dbReference type="Gene3D" id="2.60.120.330">
    <property type="entry name" value="B-lactam Antibiotic, Isopenicillin N Synthase, Chain"/>
    <property type="match status" value="1"/>
</dbReference>
<dbReference type="InterPro" id="IPR027443">
    <property type="entry name" value="IPNS-like_sf"/>
</dbReference>
<keyword evidence="2" id="KW-0408">Iron</keyword>
<proteinExistence type="inferred from homology"/>
<organism evidence="4 5">
    <name type="scientific">Alternaria burnsii</name>
    <dbReference type="NCBI Taxonomy" id="1187904"/>
    <lineage>
        <taxon>Eukaryota</taxon>
        <taxon>Fungi</taxon>
        <taxon>Dikarya</taxon>
        <taxon>Ascomycota</taxon>
        <taxon>Pezizomycotina</taxon>
        <taxon>Dothideomycetes</taxon>
        <taxon>Pleosporomycetidae</taxon>
        <taxon>Pleosporales</taxon>
        <taxon>Pleosporineae</taxon>
        <taxon>Pleosporaceae</taxon>
        <taxon>Alternaria</taxon>
        <taxon>Alternaria sect. Alternaria</taxon>
    </lineage>
</organism>
<dbReference type="GO" id="GO:0046872">
    <property type="term" value="F:metal ion binding"/>
    <property type="evidence" value="ECO:0007669"/>
    <property type="project" value="UniProtKB-KW"/>
</dbReference>
<feature type="domain" description="Fe2OG dioxygenase" evidence="3">
    <location>
        <begin position="224"/>
        <end position="327"/>
    </location>
</feature>
<dbReference type="PANTHER" id="PTHR47990">
    <property type="entry name" value="2-OXOGLUTARATE (2OG) AND FE(II)-DEPENDENT OXYGENASE SUPERFAMILY PROTEIN-RELATED"/>
    <property type="match status" value="1"/>
</dbReference>
<evidence type="ECO:0000259" key="3">
    <source>
        <dbReference type="PROSITE" id="PS51471"/>
    </source>
</evidence>
<dbReference type="GO" id="GO:0016491">
    <property type="term" value="F:oxidoreductase activity"/>
    <property type="evidence" value="ECO:0007669"/>
    <property type="project" value="UniProtKB-KW"/>
</dbReference>
<protein>
    <recommendedName>
        <fullName evidence="3">Fe2OG dioxygenase domain-containing protein</fullName>
    </recommendedName>
</protein>
<dbReference type="EMBL" id="JAAABM010000016">
    <property type="protein sequence ID" value="KAF7672528.1"/>
    <property type="molecule type" value="Genomic_DNA"/>
</dbReference>
<dbReference type="SUPFAM" id="SSF51197">
    <property type="entry name" value="Clavaminate synthase-like"/>
    <property type="match status" value="1"/>
</dbReference>
<evidence type="ECO:0000256" key="2">
    <source>
        <dbReference type="RuleBase" id="RU003682"/>
    </source>
</evidence>
<dbReference type="Proteomes" id="UP000596902">
    <property type="component" value="Unassembled WGS sequence"/>
</dbReference>
<accession>A0A8H7AVT3</accession>
<dbReference type="Pfam" id="PF14226">
    <property type="entry name" value="DIOX_N"/>
    <property type="match status" value="1"/>
</dbReference>
<comment type="similarity">
    <text evidence="1 2">Belongs to the iron/ascorbate-dependent oxidoreductase family.</text>
</comment>
<gene>
    <name evidence="4" type="ORF">GT037_009559</name>
</gene>
<evidence type="ECO:0000256" key="1">
    <source>
        <dbReference type="ARBA" id="ARBA00008056"/>
    </source>
</evidence>
<reference evidence="4" key="1">
    <citation type="submission" date="2020-01" db="EMBL/GenBank/DDBJ databases">
        <authorList>
            <person name="Feng Z.H.Z."/>
        </authorList>
    </citation>
    <scope>NUCLEOTIDE SEQUENCE</scope>
    <source>
        <strain evidence="4">CBS107.38</strain>
    </source>
</reference>
<dbReference type="RefSeq" id="XP_038782881.1">
    <property type="nucleotide sequence ID" value="XM_038934606.1"/>
</dbReference>
<dbReference type="PROSITE" id="PS51471">
    <property type="entry name" value="FE2OG_OXY"/>
    <property type="match status" value="1"/>
</dbReference>
<dbReference type="InterPro" id="IPR026992">
    <property type="entry name" value="DIOX_N"/>
</dbReference>
<dbReference type="Pfam" id="PF03171">
    <property type="entry name" value="2OG-FeII_Oxy"/>
    <property type="match status" value="1"/>
</dbReference>
<keyword evidence="5" id="KW-1185">Reference proteome</keyword>
<dbReference type="InterPro" id="IPR044861">
    <property type="entry name" value="IPNS-like_FE2OG_OXY"/>
</dbReference>
<evidence type="ECO:0000313" key="4">
    <source>
        <dbReference type="EMBL" id="KAF7672528.1"/>
    </source>
</evidence>
<name>A0A8H7AVT3_9PLEO</name>
<dbReference type="GO" id="GO:0044283">
    <property type="term" value="P:small molecule biosynthetic process"/>
    <property type="evidence" value="ECO:0007669"/>
    <property type="project" value="UniProtKB-ARBA"/>
</dbReference>
<dbReference type="InterPro" id="IPR005123">
    <property type="entry name" value="Oxoglu/Fe-dep_dioxygenase_dom"/>
</dbReference>
<dbReference type="InterPro" id="IPR050231">
    <property type="entry name" value="Iron_ascorbate_oxido_reductase"/>
</dbReference>
<dbReference type="AlphaFoldDB" id="A0A8H7AVT3"/>
<reference evidence="4" key="2">
    <citation type="submission" date="2020-08" db="EMBL/GenBank/DDBJ databases">
        <title>Draft Genome Sequence of Cumin Blight Pathogen Alternaria burnsii.</title>
        <authorList>
            <person name="Feng Z."/>
        </authorList>
    </citation>
    <scope>NUCLEOTIDE SEQUENCE</scope>
    <source>
        <strain evidence="4">CBS107.38</strain>
    </source>
</reference>
<keyword evidence="2" id="KW-0560">Oxidoreductase</keyword>
<comment type="caution">
    <text evidence="4">The sequence shown here is derived from an EMBL/GenBank/DDBJ whole genome shotgun (WGS) entry which is preliminary data.</text>
</comment>
<evidence type="ECO:0000313" key="5">
    <source>
        <dbReference type="Proteomes" id="UP000596902"/>
    </source>
</evidence>
<keyword evidence="2" id="KW-0479">Metal-binding</keyword>
<dbReference type="GeneID" id="62207784"/>